<protein>
    <submittedName>
        <fullName evidence="1">Uncharacterized protein</fullName>
    </submittedName>
</protein>
<evidence type="ECO:0000313" key="2">
    <source>
        <dbReference type="Proteomes" id="UP000020406"/>
    </source>
</evidence>
<evidence type="ECO:0000313" key="1">
    <source>
        <dbReference type="EMBL" id="EWS79418.1"/>
    </source>
</evidence>
<dbReference type="Proteomes" id="UP000020406">
    <property type="component" value="Unassembled WGS sequence"/>
</dbReference>
<reference evidence="1 2" key="1">
    <citation type="journal article" date="2014" name="Genome Announc.">
        <title>Draft Genome Sequence of Xylella fastidiosa Pear Leaf Scorch Strain in Taiwan.</title>
        <authorList>
            <person name="Su C.C."/>
            <person name="Deng W.L."/>
            <person name="Jan F.J."/>
            <person name="Chang C.J."/>
            <person name="Huang H."/>
            <person name="Chen J."/>
        </authorList>
    </citation>
    <scope>NUCLEOTIDE SEQUENCE [LARGE SCALE GENOMIC DNA]</scope>
    <source>
        <strain evidence="1 2">PLS229</strain>
    </source>
</reference>
<dbReference type="KEGG" id="xtw:AB672_00100"/>
<proteinExistence type="predicted"/>
<dbReference type="STRING" id="1444770.AF72_00030"/>
<organism evidence="1 2">
    <name type="scientific">Xylella taiwanensis</name>
    <dbReference type="NCBI Taxonomy" id="1444770"/>
    <lineage>
        <taxon>Bacteria</taxon>
        <taxon>Pseudomonadati</taxon>
        <taxon>Pseudomonadota</taxon>
        <taxon>Gammaproteobacteria</taxon>
        <taxon>Lysobacterales</taxon>
        <taxon>Lysobacteraceae</taxon>
        <taxon>Xylella</taxon>
    </lineage>
</organism>
<comment type="caution">
    <text evidence="1">The sequence shown here is derived from an EMBL/GenBank/DDBJ whole genome shotgun (WGS) entry which is preliminary data.</text>
</comment>
<name>Z9JN35_9GAMM</name>
<dbReference type="EMBL" id="JDSQ01000001">
    <property type="protein sequence ID" value="EWS79418.1"/>
    <property type="molecule type" value="Genomic_DNA"/>
</dbReference>
<gene>
    <name evidence="1" type="ORF">AF72_00030</name>
</gene>
<accession>Z9JN35</accession>
<dbReference type="AlphaFoldDB" id="Z9JN35"/>
<sequence length="91" mass="10436">MLPTFCFTLIAQHCKYYLRVFALRECQQNLMTNTSSKFQINAGYAAAHADSCCIRTLMLSLLGASRQPILARMIDTLAQCIFSDRYEQKYI</sequence>